<dbReference type="Proteomes" id="UP001143856">
    <property type="component" value="Unassembled WGS sequence"/>
</dbReference>
<accession>A0ACC1NLG7</accession>
<gene>
    <name evidence="1" type="ORF">NUW58_g7017</name>
</gene>
<dbReference type="EMBL" id="JAPDGR010001717">
    <property type="protein sequence ID" value="KAJ2980180.1"/>
    <property type="molecule type" value="Genomic_DNA"/>
</dbReference>
<protein>
    <submittedName>
        <fullName evidence="1">Uncharacterized protein</fullName>
    </submittedName>
</protein>
<name>A0ACC1NLG7_9PEZI</name>
<sequence>MMKLALPLLLCLSSYVLSLPSPVGPRQVWTVGWWARELQQYGCRPVIFVFAKATFEPGNLKSETLADHDIVSMQGHTIGPTLSDGLKAAFGVTNVATQGIDYYGFLEGNYYPGGAPPWAIYDSALHV</sequence>
<keyword evidence="2" id="KW-1185">Reference proteome</keyword>
<reference evidence="1" key="1">
    <citation type="submission" date="2022-10" db="EMBL/GenBank/DDBJ databases">
        <title>Genome Sequence of Xylaria curta.</title>
        <authorList>
            <person name="Buettner E."/>
        </authorList>
    </citation>
    <scope>NUCLEOTIDE SEQUENCE</scope>
    <source>
        <strain evidence="1">Babe10</strain>
    </source>
</reference>
<proteinExistence type="predicted"/>
<comment type="caution">
    <text evidence="1">The sequence shown here is derived from an EMBL/GenBank/DDBJ whole genome shotgun (WGS) entry which is preliminary data.</text>
</comment>
<organism evidence="1 2">
    <name type="scientific">Xylaria curta</name>
    <dbReference type="NCBI Taxonomy" id="42375"/>
    <lineage>
        <taxon>Eukaryota</taxon>
        <taxon>Fungi</taxon>
        <taxon>Dikarya</taxon>
        <taxon>Ascomycota</taxon>
        <taxon>Pezizomycotina</taxon>
        <taxon>Sordariomycetes</taxon>
        <taxon>Xylariomycetidae</taxon>
        <taxon>Xylariales</taxon>
        <taxon>Xylariaceae</taxon>
        <taxon>Xylaria</taxon>
    </lineage>
</organism>
<evidence type="ECO:0000313" key="2">
    <source>
        <dbReference type="Proteomes" id="UP001143856"/>
    </source>
</evidence>
<evidence type="ECO:0000313" key="1">
    <source>
        <dbReference type="EMBL" id="KAJ2980180.1"/>
    </source>
</evidence>